<evidence type="ECO:0000259" key="1">
    <source>
        <dbReference type="SMART" id="SM00052"/>
    </source>
</evidence>
<dbReference type="RefSeq" id="WP_165922254.1">
    <property type="nucleotide sequence ID" value="NZ_SMFZ01000001.1"/>
</dbReference>
<feature type="domain" description="EAL" evidence="1">
    <location>
        <begin position="4"/>
        <end position="212"/>
    </location>
</feature>
<dbReference type="AlphaFoldDB" id="A0A4R1HZD4"/>
<sequence>MPGDRFVFEPVYDLRSARACGFEVVPRRASETIAHRAREAGWGPRQVADVDAGTVLSALAQARRSDAGVPVQVDLAADTVVLARERLRGMLDGRGVAPMLEIGPAVAAAPPDMLVAGLTELRAWGFRIALDGIARGFGLELVDAVRPDVVKLEPDLSGNPAVVGAVCQVAASVGTRVAATGVTDRGQLASLHAAGVEVAQGPLLGTAREAPFPDPAGAPALLGLAEACAPRVPSRPAMAMMPSGPSGAVPPAPPSPPVGNAAVSGPIRTLGSAAVTVRDDAVADTVRTLFGEHPEAGGVVLVDHRHRPSGYLDRSRFLLAMAGPFGHALWANKPARDMADAPRIADERSSVREAMEIGLSGDPARGYDDLVLVGPDGTCTGVVGMSELWRSALRRDARPVRPVPGRVVPSPVPRARPVQTA</sequence>
<dbReference type="Gene3D" id="3.20.20.450">
    <property type="entry name" value="EAL domain"/>
    <property type="match status" value="1"/>
</dbReference>
<accession>A0A4R1HZD4</accession>
<organism evidence="2 3">
    <name type="scientific">Pseudonocardia endophytica</name>
    <dbReference type="NCBI Taxonomy" id="401976"/>
    <lineage>
        <taxon>Bacteria</taxon>
        <taxon>Bacillati</taxon>
        <taxon>Actinomycetota</taxon>
        <taxon>Actinomycetes</taxon>
        <taxon>Pseudonocardiales</taxon>
        <taxon>Pseudonocardiaceae</taxon>
        <taxon>Pseudonocardia</taxon>
    </lineage>
</organism>
<reference evidence="2 3" key="1">
    <citation type="submission" date="2019-03" db="EMBL/GenBank/DDBJ databases">
        <title>Sequencing the genomes of 1000 actinobacteria strains.</title>
        <authorList>
            <person name="Klenk H.-P."/>
        </authorList>
    </citation>
    <scope>NUCLEOTIDE SEQUENCE [LARGE SCALE GENOMIC DNA]</scope>
    <source>
        <strain evidence="2 3">DSM 44969</strain>
    </source>
</reference>
<keyword evidence="3" id="KW-1185">Reference proteome</keyword>
<comment type="caution">
    <text evidence="2">The sequence shown here is derived from an EMBL/GenBank/DDBJ whole genome shotgun (WGS) entry which is preliminary data.</text>
</comment>
<evidence type="ECO:0000313" key="2">
    <source>
        <dbReference type="EMBL" id="TCK26575.1"/>
    </source>
</evidence>
<dbReference type="Proteomes" id="UP000295560">
    <property type="component" value="Unassembled WGS sequence"/>
</dbReference>
<dbReference type="SUPFAM" id="SSF141868">
    <property type="entry name" value="EAL domain-like"/>
    <property type="match status" value="1"/>
</dbReference>
<dbReference type="SMART" id="SM00052">
    <property type="entry name" value="EAL"/>
    <property type="match status" value="1"/>
</dbReference>
<dbReference type="Pfam" id="PF00563">
    <property type="entry name" value="EAL"/>
    <property type="match status" value="1"/>
</dbReference>
<dbReference type="EMBL" id="SMFZ01000001">
    <property type="protein sequence ID" value="TCK26575.1"/>
    <property type="molecule type" value="Genomic_DNA"/>
</dbReference>
<name>A0A4R1HZD4_PSEEN</name>
<evidence type="ECO:0000313" key="3">
    <source>
        <dbReference type="Proteomes" id="UP000295560"/>
    </source>
</evidence>
<dbReference type="InterPro" id="IPR035919">
    <property type="entry name" value="EAL_sf"/>
</dbReference>
<proteinExistence type="predicted"/>
<gene>
    <name evidence="2" type="ORF">EV378_2413</name>
</gene>
<dbReference type="InterPro" id="IPR001633">
    <property type="entry name" value="EAL_dom"/>
</dbReference>
<protein>
    <submittedName>
        <fullName evidence="2">EAL domain-containing protein (Putative c-di-GMP-specific phosphodiesterase class I)</fullName>
    </submittedName>
</protein>